<keyword evidence="2" id="KW-1185">Reference proteome</keyword>
<dbReference type="EMBL" id="CAJVPU010051179">
    <property type="protein sequence ID" value="CAG8760807.1"/>
    <property type="molecule type" value="Genomic_DNA"/>
</dbReference>
<proteinExistence type="predicted"/>
<accession>A0ACA9QPV9</accession>
<dbReference type="Proteomes" id="UP000789702">
    <property type="component" value="Unassembled WGS sequence"/>
</dbReference>
<name>A0ACA9QPV9_9GLOM</name>
<gene>
    <name evidence="1" type="ORF">DHETER_LOCUS15244</name>
</gene>
<feature type="non-terminal residue" evidence="1">
    <location>
        <position position="127"/>
    </location>
</feature>
<evidence type="ECO:0000313" key="2">
    <source>
        <dbReference type="Proteomes" id="UP000789702"/>
    </source>
</evidence>
<sequence length="127" mass="14970">LLKEHAEAKRLIKEYKNNSVELVYYMSKSNMLKILANLTYSEIGYLYSPFYKKTIALSVTAFLHETLNKVIFFLELQQCSIIYGNTDSVFSTIPEQYFSEIEQIYSQNKQLHHQKAIKKSIEYIKQI</sequence>
<feature type="non-terminal residue" evidence="1">
    <location>
        <position position="1"/>
    </location>
</feature>
<reference evidence="1" key="1">
    <citation type="submission" date="2021-06" db="EMBL/GenBank/DDBJ databases">
        <authorList>
            <person name="Kallberg Y."/>
            <person name="Tangrot J."/>
            <person name="Rosling A."/>
        </authorList>
    </citation>
    <scope>NUCLEOTIDE SEQUENCE</scope>
    <source>
        <strain evidence="1">IL203A</strain>
    </source>
</reference>
<organism evidence="1 2">
    <name type="scientific">Dentiscutata heterogama</name>
    <dbReference type="NCBI Taxonomy" id="1316150"/>
    <lineage>
        <taxon>Eukaryota</taxon>
        <taxon>Fungi</taxon>
        <taxon>Fungi incertae sedis</taxon>
        <taxon>Mucoromycota</taxon>
        <taxon>Glomeromycotina</taxon>
        <taxon>Glomeromycetes</taxon>
        <taxon>Diversisporales</taxon>
        <taxon>Gigasporaceae</taxon>
        <taxon>Dentiscutata</taxon>
    </lineage>
</organism>
<protein>
    <submittedName>
        <fullName evidence="1">5266_t:CDS:1</fullName>
    </submittedName>
</protein>
<comment type="caution">
    <text evidence="1">The sequence shown here is derived from an EMBL/GenBank/DDBJ whole genome shotgun (WGS) entry which is preliminary data.</text>
</comment>
<evidence type="ECO:0000313" key="1">
    <source>
        <dbReference type="EMBL" id="CAG8760807.1"/>
    </source>
</evidence>